<evidence type="ECO:0000313" key="2">
    <source>
        <dbReference type="EMBL" id="KHN88727.1"/>
    </source>
</evidence>
<dbReference type="AlphaFoldDB" id="A0A0B2W5B3"/>
<dbReference type="OrthoDB" id="5830808at2759"/>
<feature type="compositionally biased region" description="Basic residues" evidence="1">
    <location>
        <begin position="1"/>
        <end position="11"/>
    </location>
</feature>
<dbReference type="Proteomes" id="UP000031036">
    <property type="component" value="Unassembled WGS sequence"/>
</dbReference>
<comment type="caution">
    <text evidence="2">The sequence shown here is derived from an EMBL/GenBank/DDBJ whole genome shotgun (WGS) entry which is preliminary data.</text>
</comment>
<name>A0A0B2W5B3_TOXCA</name>
<evidence type="ECO:0000313" key="3">
    <source>
        <dbReference type="Proteomes" id="UP000031036"/>
    </source>
</evidence>
<proteinExistence type="predicted"/>
<evidence type="ECO:0000256" key="1">
    <source>
        <dbReference type="SAM" id="MobiDB-lite"/>
    </source>
</evidence>
<feature type="non-terminal residue" evidence="2">
    <location>
        <position position="1"/>
    </location>
</feature>
<sequence length="148" mass="16653">HHHHHHHHHHPPTGAAFDGPPVGEHGGKFHDFDVSRQFCRYTATISNDDCFRCCRIAARHITTALNEVRGILFVFDPNRLPVVHDDHDIGSSLRKKRAPFLHLQPSQDPPTPTEPPTTTSTTATPQPPTDSRVTQCVCCAPRKHWGLY</sequence>
<dbReference type="STRING" id="6265.A0A0B2W5B3"/>
<protein>
    <submittedName>
        <fullName evidence="2">Uncharacterized protein</fullName>
    </submittedName>
</protein>
<reference evidence="2 3" key="1">
    <citation type="submission" date="2014-11" db="EMBL/GenBank/DDBJ databases">
        <title>Genetic blueprint of the zoonotic pathogen Toxocara canis.</title>
        <authorList>
            <person name="Zhu X.-Q."/>
            <person name="Korhonen P.K."/>
            <person name="Cai H."/>
            <person name="Young N.D."/>
            <person name="Nejsum P."/>
            <person name="von Samson-Himmelstjerna G."/>
            <person name="Boag P.R."/>
            <person name="Tan P."/>
            <person name="Li Q."/>
            <person name="Min J."/>
            <person name="Yang Y."/>
            <person name="Wang X."/>
            <person name="Fang X."/>
            <person name="Hall R.S."/>
            <person name="Hofmann A."/>
            <person name="Sternberg P.W."/>
            <person name="Jex A.R."/>
            <person name="Gasser R.B."/>
        </authorList>
    </citation>
    <scope>NUCLEOTIDE SEQUENCE [LARGE SCALE GENOMIC DNA]</scope>
    <source>
        <strain evidence="2">PN_DK_2014</strain>
    </source>
</reference>
<gene>
    <name evidence="2" type="ORF">Tcan_10870</name>
</gene>
<accession>A0A0B2W5B3</accession>
<feature type="region of interest" description="Disordered" evidence="1">
    <location>
        <begin position="1"/>
        <end position="24"/>
    </location>
</feature>
<dbReference type="EMBL" id="JPKZ01000188">
    <property type="protein sequence ID" value="KHN88727.1"/>
    <property type="molecule type" value="Genomic_DNA"/>
</dbReference>
<keyword evidence="3" id="KW-1185">Reference proteome</keyword>
<feature type="region of interest" description="Disordered" evidence="1">
    <location>
        <begin position="91"/>
        <end position="133"/>
    </location>
</feature>
<organism evidence="2 3">
    <name type="scientific">Toxocara canis</name>
    <name type="common">Canine roundworm</name>
    <dbReference type="NCBI Taxonomy" id="6265"/>
    <lineage>
        <taxon>Eukaryota</taxon>
        <taxon>Metazoa</taxon>
        <taxon>Ecdysozoa</taxon>
        <taxon>Nematoda</taxon>
        <taxon>Chromadorea</taxon>
        <taxon>Rhabditida</taxon>
        <taxon>Spirurina</taxon>
        <taxon>Ascaridomorpha</taxon>
        <taxon>Ascaridoidea</taxon>
        <taxon>Toxocaridae</taxon>
        <taxon>Toxocara</taxon>
    </lineage>
</organism>